<accession>A0ACA9MAY9</accession>
<name>A0ACA9MAY9_9GLOM</name>
<comment type="caution">
    <text evidence="1">The sequence shown here is derived from an EMBL/GenBank/DDBJ whole genome shotgun (WGS) entry which is preliminary data.</text>
</comment>
<dbReference type="EMBL" id="CAJVQC010007548">
    <property type="protein sequence ID" value="CAG8580802.1"/>
    <property type="molecule type" value="Genomic_DNA"/>
</dbReference>
<gene>
    <name evidence="1" type="ORF">RPERSI_LOCUS5139</name>
</gene>
<evidence type="ECO:0000313" key="2">
    <source>
        <dbReference type="Proteomes" id="UP000789920"/>
    </source>
</evidence>
<feature type="non-terminal residue" evidence="1">
    <location>
        <position position="43"/>
    </location>
</feature>
<evidence type="ECO:0000313" key="1">
    <source>
        <dbReference type="EMBL" id="CAG8580802.1"/>
    </source>
</evidence>
<proteinExistence type="predicted"/>
<dbReference type="Proteomes" id="UP000789920">
    <property type="component" value="Unassembled WGS sequence"/>
</dbReference>
<keyword evidence="2" id="KW-1185">Reference proteome</keyword>
<sequence length="43" mass="5118">MSEGQMLNYEEILNHLAKYDELIEVREEGAEIREYLDSLTEDQ</sequence>
<organism evidence="1 2">
    <name type="scientific">Racocetra persica</name>
    <dbReference type="NCBI Taxonomy" id="160502"/>
    <lineage>
        <taxon>Eukaryota</taxon>
        <taxon>Fungi</taxon>
        <taxon>Fungi incertae sedis</taxon>
        <taxon>Mucoromycota</taxon>
        <taxon>Glomeromycotina</taxon>
        <taxon>Glomeromycetes</taxon>
        <taxon>Diversisporales</taxon>
        <taxon>Gigasporaceae</taxon>
        <taxon>Racocetra</taxon>
    </lineage>
</organism>
<protein>
    <submittedName>
        <fullName evidence="1">35560_t:CDS:1</fullName>
    </submittedName>
</protein>
<reference evidence="1" key="1">
    <citation type="submission" date="2021-06" db="EMBL/GenBank/DDBJ databases">
        <authorList>
            <person name="Kallberg Y."/>
            <person name="Tangrot J."/>
            <person name="Rosling A."/>
        </authorList>
    </citation>
    <scope>NUCLEOTIDE SEQUENCE</scope>
    <source>
        <strain evidence="1">MA461A</strain>
    </source>
</reference>